<evidence type="ECO:0000256" key="2">
    <source>
        <dbReference type="ARBA" id="ARBA00007317"/>
    </source>
</evidence>
<evidence type="ECO:0000259" key="11">
    <source>
        <dbReference type="PROSITE" id="PS50968"/>
    </source>
</evidence>
<dbReference type="CDD" id="cd06849">
    <property type="entry name" value="lipoyl_domain"/>
    <property type="match status" value="1"/>
</dbReference>
<protein>
    <recommendedName>
        <fullName evidence="9">Dihydrolipoamide acetyltransferase component of pyruvate dehydrogenase complex</fullName>
        <ecNumber evidence="9">2.3.1.-</ecNumber>
    </recommendedName>
</protein>
<evidence type="ECO:0000256" key="9">
    <source>
        <dbReference type="RuleBase" id="RU003423"/>
    </source>
</evidence>
<feature type="compositionally biased region" description="Low complexity" evidence="10">
    <location>
        <begin position="113"/>
        <end position="137"/>
    </location>
</feature>
<dbReference type="Gene3D" id="4.10.320.10">
    <property type="entry name" value="E3-binding domain"/>
    <property type="match status" value="1"/>
</dbReference>
<dbReference type="InterPro" id="IPR000089">
    <property type="entry name" value="Biotin_lipoyl"/>
</dbReference>
<dbReference type="PROSITE" id="PS00189">
    <property type="entry name" value="LIPOYL"/>
    <property type="match status" value="1"/>
</dbReference>
<accession>A0A2K4FGI5</accession>
<feature type="region of interest" description="Disordered" evidence="10">
    <location>
        <begin position="188"/>
        <end position="217"/>
    </location>
</feature>
<dbReference type="RefSeq" id="WP_103371320.1">
    <property type="nucleotide sequence ID" value="NZ_CBCRVO010000001.1"/>
</dbReference>
<evidence type="ECO:0000256" key="4">
    <source>
        <dbReference type="ARBA" id="ARBA00022679"/>
    </source>
</evidence>
<evidence type="ECO:0000256" key="10">
    <source>
        <dbReference type="SAM" id="MobiDB-lite"/>
    </source>
</evidence>
<comment type="cofactor">
    <cofactor evidence="1 9">
        <name>(R)-lipoate</name>
        <dbReference type="ChEBI" id="CHEBI:83088"/>
    </cofactor>
</comment>
<dbReference type="OrthoDB" id="9805770at2"/>
<sequence>MELKMPKLGESVHEGTIEQWLVSVGDTVEEYDPICEVITDKVTAEVPSTHAGTIQSIDVEEGETVSVGSVICHLEVEGEEDANSASAESGEDQEDQEDQSEASNTYSRSQANQTEEASTSSSSASQATTSHAQASSQPKNNGRYSPVVFRLASEHDIDLSQVVGTGFEGRVTKKDIEKAIQSGNNDVHLASSQAPQSAQATSQTSEETITSQDGDSTIPVAGVRKQIANNMVRSATEIPHGWMMVEADATSLVNTRNHYKADFKKKEGYNLTYFAFFIKAVAESLKEYPLLNSSWQGDEIVVHKDINISIAVADENKLYVPVIKHADEKSIKGIAREVNELATKARQQKLTAEDMSGGTFTVNSTGTFGSVSSMGIINHPQAAILQVESIVKKPVVIDDMIAIRHMVNLCISIDHRILDGLLTGRFMQAVKKRVEQYSVEHTSIY</sequence>
<dbReference type="SUPFAM" id="SSF52777">
    <property type="entry name" value="CoA-dependent acyltransferases"/>
    <property type="match status" value="1"/>
</dbReference>
<dbReference type="Pfam" id="PF00198">
    <property type="entry name" value="2-oxoacid_dh"/>
    <property type="match status" value="1"/>
</dbReference>
<evidence type="ECO:0000256" key="3">
    <source>
        <dbReference type="ARBA" id="ARBA00011484"/>
    </source>
</evidence>
<dbReference type="InterPro" id="IPR001078">
    <property type="entry name" value="2-oxoacid_DH_actylTfrase"/>
</dbReference>
<dbReference type="PANTHER" id="PTHR43178">
    <property type="entry name" value="DIHYDROLIPOAMIDE ACETYLTRANSFERASE COMPONENT OF PYRUVATE DEHYDROGENASE COMPLEX"/>
    <property type="match status" value="1"/>
</dbReference>
<evidence type="ECO:0000259" key="12">
    <source>
        <dbReference type="PROSITE" id="PS51826"/>
    </source>
</evidence>
<feature type="domain" description="Lipoyl-binding" evidence="11">
    <location>
        <begin position="1"/>
        <end position="75"/>
    </location>
</feature>
<keyword evidence="6 9" id="KW-0012">Acyltransferase</keyword>
<feature type="region of interest" description="Disordered" evidence="10">
    <location>
        <begin position="78"/>
        <end position="143"/>
    </location>
</feature>
<dbReference type="EMBL" id="PPPX01000001">
    <property type="protein sequence ID" value="POA10035.1"/>
    <property type="molecule type" value="Genomic_DNA"/>
</dbReference>
<dbReference type="EC" id="2.3.1.-" evidence="9"/>
<proteinExistence type="inferred from homology"/>
<keyword evidence="4 9" id="KW-0808">Transferase</keyword>
<dbReference type="Gene3D" id="3.30.559.10">
    <property type="entry name" value="Chloramphenicol acetyltransferase-like domain"/>
    <property type="match status" value="1"/>
</dbReference>
<name>A0A2K4FGI5_9STAP</name>
<dbReference type="InterPro" id="IPR050743">
    <property type="entry name" value="2-oxoacid_DH_E2_comp"/>
</dbReference>
<evidence type="ECO:0000256" key="5">
    <source>
        <dbReference type="ARBA" id="ARBA00022823"/>
    </source>
</evidence>
<evidence type="ECO:0000256" key="8">
    <source>
        <dbReference type="ARBA" id="ARBA00048370"/>
    </source>
</evidence>
<dbReference type="SUPFAM" id="SSF51230">
    <property type="entry name" value="Single hybrid motif"/>
    <property type="match status" value="1"/>
</dbReference>
<evidence type="ECO:0000313" key="14">
    <source>
        <dbReference type="Proteomes" id="UP000242712"/>
    </source>
</evidence>
<dbReference type="InterPro" id="IPR004167">
    <property type="entry name" value="PSBD"/>
</dbReference>
<dbReference type="GO" id="GO:0004742">
    <property type="term" value="F:dihydrolipoyllysine-residue acetyltransferase activity"/>
    <property type="evidence" value="ECO:0007669"/>
    <property type="project" value="UniProtKB-EC"/>
</dbReference>
<organism evidence="13 14">
    <name type="scientific">Staphylococcus argensis</name>
    <dbReference type="NCBI Taxonomy" id="1607738"/>
    <lineage>
        <taxon>Bacteria</taxon>
        <taxon>Bacillati</taxon>
        <taxon>Bacillota</taxon>
        <taxon>Bacilli</taxon>
        <taxon>Bacillales</taxon>
        <taxon>Staphylococcaceae</taxon>
        <taxon>Staphylococcus</taxon>
    </lineage>
</organism>
<dbReference type="Gene3D" id="2.40.50.100">
    <property type="match status" value="1"/>
</dbReference>
<dbReference type="InterPro" id="IPR036625">
    <property type="entry name" value="E3-bd_dom_sf"/>
</dbReference>
<dbReference type="Pfam" id="PF00364">
    <property type="entry name" value="Biotin_lipoyl"/>
    <property type="match status" value="1"/>
</dbReference>
<feature type="compositionally biased region" description="Acidic residues" evidence="10">
    <location>
        <begin position="89"/>
        <end position="100"/>
    </location>
</feature>
<dbReference type="GO" id="GO:0005737">
    <property type="term" value="C:cytoplasm"/>
    <property type="evidence" value="ECO:0007669"/>
    <property type="project" value="TreeGrafter"/>
</dbReference>
<comment type="similarity">
    <text evidence="2 9">Belongs to the 2-oxoacid dehydrogenase family.</text>
</comment>
<keyword evidence="5 9" id="KW-0450">Lipoyl</keyword>
<reference evidence="13 14" key="1">
    <citation type="submission" date="2017-08" db="EMBL/GenBank/DDBJ databases">
        <title>Draft genome sequences of 64 type strains of genus Staph aureus.</title>
        <authorList>
            <person name="Cole K."/>
            <person name="Golubchik T."/>
            <person name="Russell J."/>
            <person name="Foster D."/>
            <person name="Llewelyn M."/>
            <person name="Wilson D."/>
            <person name="Crook D."/>
            <person name="Paul J."/>
        </authorList>
    </citation>
    <scope>NUCLEOTIDE SEQUENCE [LARGE SCALE GENOMIC DNA]</scope>
    <source>
        <strain evidence="13 14">DSM 29875</strain>
    </source>
</reference>
<dbReference type="InterPro" id="IPR003016">
    <property type="entry name" value="2-oxoA_DH_lipoyl-BS"/>
</dbReference>
<comment type="caution">
    <text evidence="13">The sequence shown here is derived from an EMBL/GenBank/DDBJ whole genome shotgun (WGS) entry which is preliminary data.</text>
</comment>
<dbReference type="GO" id="GO:0031405">
    <property type="term" value="F:lipoic acid binding"/>
    <property type="evidence" value="ECO:0007669"/>
    <property type="project" value="TreeGrafter"/>
</dbReference>
<dbReference type="AlphaFoldDB" id="A0A2K4FGI5"/>
<dbReference type="GeneID" id="98297628"/>
<dbReference type="PROSITE" id="PS51826">
    <property type="entry name" value="PSBD"/>
    <property type="match status" value="1"/>
</dbReference>
<dbReference type="SUPFAM" id="SSF47005">
    <property type="entry name" value="Peripheral subunit-binding domain of 2-oxo acid dehydrogenase complex"/>
    <property type="match status" value="1"/>
</dbReference>
<evidence type="ECO:0000256" key="1">
    <source>
        <dbReference type="ARBA" id="ARBA00001938"/>
    </source>
</evidence>
<dbReference type="PANTHER" id="PTHR43178:SF5">
    <property type="entry name" value="LIPOAMIDE ACYLTRANSFERASE COMPONENT OF BRANCHED-CHAIN ALPHA-KETO ACID DEHYDROGENASE COMPLEX, MITOCHONDRIAL"/>
    <property type="match status" value="1"/>
</dbReference>
<comment type="subunit">
    <text evidence="3">Forms a 24-polypeptide structural core with octahedral symmetry.</text>
</comment>
<feature type="compositionally biased region" description="Low complexity" evidence="10">
    <location>
        <begin position="190"/>
        <end position="212"/>
    </location>
</feature>
<comment type="catalytic activity">
    <reaction evidence="8">
        <text>N(6)-[(R)-dihydrolipoyl]-L-lysyl-[protein] + acetyl-CoA = N(6)-[(R)-S(8)-acetyldihydrolipoyl]-L-lysyl-[protein] + CoA</text>
        <dbReference type="Rhea" id="RHEA:17017"/>
        <dbReference type="Rhea" id="RHEA-COMP:10475"/>
        <dbReference type="Rhea" id="RHEA-COMP:10478"/>
        <dbReference type="ChEBI" id="CHEBI:57287"/>
        <dbReference type="ChEBI" id="CHEBI:57288"/>
        <dbReference type="ChEBI" id="CHEBI:83100"/>
        <dbReference type="ChEBI" id="CHEBI:83111"/>
        <dbReference type="EC" id="2.3.1.12"/>
    </reaction>
</comment>
<dbReference type="PROSITE" id="PS50968">
    <property type="entry name" value="BIOTINYL_LIPOYL"/>
    <property type="match status" value="1"/>
</dbReference>
<evidence type="ECO:0000256" key="6">
    <source>
        <dbReference type="ARBA" id="ARBA00023315"/>
    </source>
</evidence>
<feature type="domain" description="Peripheral subunit-binding (PSBD)" evidence="12">
    <location>
        <begin position="143"/>
        <end position="180"/>
    </location>
</feature>
<dbReference type="InterPro" id="IPR023213">
    <property type="entry name" value="CAT-like_dom_sf"/>
</dbReference>
<evidence type="ECO:0000256" key="7">
    <source>
        <dbReference type="ARBA" id="ARBA00025211"/>
    </source>
</evidence>
<keyword evidence="14" id="KW-1185">Reference proteome</keyword>
<dbReference type="Proteomes" id="UP000242712">
    <property type="component" value="Unassembled WGS sequence"/>
</dbReference>
<dbReference type="InterPro" id="IPR011053">
    <property type="entry name" value="Single_hybrid_motif"/>
</dbReference>
<comment type="function">
    <text evidence="7">The pyruvate dehydrogenase complex catalyzes the overall conversion of pyruvate to acetyl-CoA and CO(2). It contains multiple copies of three enzymatic components: pyruvate dehydrogenase (E1), dihydrolipoamide acetyltransferase (E2) and lipoamide dehydrogenase (E3).</text>
</comment>
<gene>
    <name evidence="13" type="ORF">CD039_04625</name>
</gene>
<evidence type="ECO:0000313" key="13">
    <source>
        <dbReference type="EMBL" id="POA10035.1"/>
    </source>
</evidence>
<dbReference type="Pfam" id="PF02817">
    <property type="entry name" value="E3_binding"/>
    <property type="match status" value="1"/>
</dbReference>
<dbReference type="FunFam" id="3.30.559.10:FF:000007">
    <property type="entry name" value="Dihydrolipoamide acetyltransferase component of pyruvate dehydrogenase complex"/>
    <property type="match status" value="1"/>
</dbReference>